<evidence type="ECO:0000256" key="6">
    <source>
        <dbReference type="ARBA" id="ARBA00023136"/>
    </source>
</evidence>
<feature type="domain" description="ABC transmembrane type-1" evidence="8">
    <location>
        <begin position="94"/>
        <end position="324"/>
    </location>
</feature>
<feature type="transmembrane region" description="Helical" evidence="7">
    <location>
        <begin position="197"/>
        <end position="220"/>
    </location>
</feature>
<evidence type="ECO:0000313" key="10">
    <source>
        <dbReference type="Proteomes" id="UP000831775"/>
    </source>
</evidence>
<dbReference type="EMBL" id="CP095043">
    <property type="protein sequence ID" value="UOQ61793.1"/>
    <property type="molecule type" value="Genomic_DNA"/>
</dbReference>
<keyword evidence="10" id="KW-1185">Reference proteome</keyword>
<protein>
    <submittedName>
        <fullName evidence="9">ABC transporter permease</fullName>
    </submittedName>
</protein>
<name>A0ABY4FZV4_9MICO</name>
<feature type="transmembrane region" description="Helical" evidence="7">
    <location>
        <begin position="133"/>
        <end position="158"/>
    </location>
</feature>
<reference evidence="9 10" key="1">
    <citation type="submission" date="2022-04" db="EMBL/GenBank/DDBJ databases">
        <title>Leucobacter sp. isolated from rhizosphere of onion.</title>
        <authorList>
            <person name="Won M."/>
            <person name="Lee C.-M."/>
            <person name="Woen H.-Y."/>
            <person name="Kwon S.-W."/>
        </authorList>
    </citation>
    <scope>NUCLEOTIDE SEQUENCE [LARGE SCALE GENOMIC DNA]</scope>
    <source>
        <strain evidence="9 10">H25R-14</strain>
    </source>
</reference>
<comment type="subcellular location">
    <subcellularLocation>
        <location evidence="1 7">Cell membrane</location>
        <topology evidence="1 7">Multi-pass membrane protein</topology>
    </subcellularLocation>
</comment>
<keyword evidence="4 7" id="KW-0812">Transmembrane</keyword>
<dbReference type="Proteomes" id="UP000831775">
    <property type="component" value="Chromosome"/>
</dbReference>
<comment type="similarity">
    <text evidence="7">Belongs to the binding-protein-dependent transport system permease family.</text>
</comment>
<evidence type="ECO:0000256" key="2">
    <source>
        <dbReference type="ARBA" id="ARBA00022448"/>
    </source>
</evidence>
<dbReference type="RefSeq" id="WP_244688532.1">
    <property type="nucleotide sequence ID" value="NZ_CP095043.1"/>
</dbReference>
<keyword evidence="3" id="KW-1003">Cell membrane</keyword>
<dbReference type="Pfam" id="PF00528">
    <property type="entry name" value="BPD_transp_1"/>
    <property type="match status" value="1"/>
</dbReference>
<feature type="transmembrane region" description="Helical" evidence="7">
    <location>
        <begin position="301"/>
        <end position="327"/>
    </location>
</feature>
<accession>A0ABY4FZV4</accession>
<evidence type="ECO:0000256" key="4">
    <source>
        <dbReference type="ARBA" id="ARBA00022692"/>
    </source>
</evidence>
<dbReference type="PANTHER" id="PTHR43163:SF6">
    <property type="entry name" value="DIPEPTIDE TRANSPORT SYSTEM PERMEASE PROTEIN DPPB-RELATED"/>
    <property type="match status" value="1"/>
</dbReference>
<gene>
    <name evidence="9" type="ORF">MUN76_07535</name>
</gene>
<evidence type="ECO:0000313" key="9">
    <source>
        <dbReference type="EMBL" id="UOQ61793.1"/>
    </source>
</evidence>
<feature type="transmembrane region" description="Helical" evidence="7">
    <location>
        <begin position="100"/>
        <end position="121"/>
    </location>
</feature>
<evidence type="ECO:0000256" key="5">
    <source>
        <dbReference type="ARBA" id="ARBA00022989"/>
    </source>
</evidence>
<keyword evidence="6 7" id="KW-0472">Membrane</keyword>
<evidence type="ECO:0000256" key="1">
    <source>
        <dbReference type="ARBA" id="ARBA00004651"/>
    </source>
</evidence>
<dbReference type="Pfam" id="PF19300">
    <property type="entry name" value="BPD_transp_1_N"/>
    <property type="match status" value="1"/>
</dbReference>
<evidence type="ECO:0000256" key="3">
    <source>
        <dbReference type="ARBA" id="ARBA00022475"/>
    </source>
</evidence>
<keyword evidence="5 7" id="KW-1133">Transmembrane helix</keyword>
<keyword evidence="2 7" id="KW-0813">Transport</keyword>
<organism evidence="9 10">
    <name type="scientific">Leucobacter rhizosphaerae</name>
    <dbReference type="NCBI Taxonomy" id="2932245"/>
    <lineage>
        <taxon>Bacteria</taxon>
        <taxon>Bacillati</taxon>
        <taxon>Actinomycetota</taxon>
        <taxon>Actinomycetes</taxon>
        <taxon>Micrococcales</taxon>
        <taxon>Microbacteriaceae</taxon>
        <taxon>Leucobacter</taxon>
    </lineage>
</organism>
<dbReference type="CDD" id="cd06261">
    <property type="entry name" value="TM_PBP2"/>
    <property type="match status" value="1"/>
</dbReference>
<sequence length="334" mass="36126">MIAKRLGSALILLWGITVITFLLVSVVPGDPAAANLSPQAYDDPEIREAFERKWGLDQPLIVQYGTYLANILRGDLGISQQTNRPVLQDLQQYIPATFEIAIPAMIIAVVIAIGLGVYSALRKGTAADNGIRVFSLAGLSTPPFWLALLALYLFFYVLGWLPSGGRLSNDFDPPPSVTGMYTIDALLAGQFNVFADAVWHLVLPVGILALLTVSALLRFVRSAMLEVMDSDFVRSAVAKGLPRRTIVWRHLFKAGLLPILTVTGLMFASLLGGAVLVEQVISWPGLGNYAYRSALSLDLQSILGVTLFIAIVYTVINLIVDVLAGIIDPRIGHA</sequence>
<dbReference type="PROSITE" id="PS50928">
    <property type="entry name" value="ABC_TM1"/>
    <property type="match status" value="1"/>
</dbReference>
<dbReference type="InterPro" id="IPR045621">
    <property type="entry name" value="BPD_transp_1_N"/>
</dbReference>
<evidence type="ECO:0000256" key="7">
    <source>
        <dbReference type="RuleBase" id="RU363032"/>
    </source>
</evidence>
<dbReference type="InterPro" id="IPR000515">
    <property type="entry name" value="MetI-like"/>
</dbReference>
<evidence type="ECO:0000259" key="8">
    <source>
        <dbReference type="PROSITE" id="PS50928"/>
    </source>
</evidence>
<dbReference type="InterPro" id="IPR035906">
    <property type="entry name" value="MetI-like_sf"/>
</dbReference>
<dbReference type="Gene3D" id="1.10.3720.10">
    <property type="entry name" value="MetI-like"/>
    <property type="match status" value="1"/>
</dbReference>
<dbReference type="SUPFAM" id="SSF161098">
    <property type="entry name" value="MetI-like"/>
    <property type="match status" value="1"/>
</dbReference>
<dbReference type="PANTHER" id="PTHR43163">
    <property type="entry name" value="DIPEPTIDE TRANSPORT SYSTEM PERMEASE PROTEIN DPPB-RELATED"/>
    <property type="match status" value="1"/>
</dbReference>
<proteinExistence type="inferred from homology"/>
<feature type="transmembrane region" description="Helical" evidence="7">
    <location>
        <begin position="254"/>
        <end position="281"/>
    </location>
</feature>